<sequence length="55" mass="6520">MKGLFQKEQKVREAKRVKRAPKKAPPPESIAERYFEVLRLRQRLLEADASRANRQ</sequence>
<evidence type="ECO:0008006" key="4">
    <source>
        <dbReference type="Google" id="ProtNLM"/>
    </source>
</evidence>
<dbReference type="RefSeq" id="WP_188099893.1">
    <property type="nucleotide sequence ID" value="NZ_JAANIH010000015.1"/>
</dbReference>
<feature type="compositionally biased region" description="Basic and acidic residues" evidence="1">
    <location>
        <begin position="1"/>
        <end position="14"/>
    </location>
</feature>
<proteinExistence type="predicted"/>
<evidence type="ECO:0000313" key="2">
    <source>
        <dbReference type="EMBL" id="MBC9982413.1"/>
    </source>
</evidence>
<accession>A0ABR7UEU0</accession>
<organism evidence="2 3">
    <name type="scientific">Bradyrhizobium campsiandrae</name>
    <dbReference type="NCBI Taxonomy" id="1729892"/>
    <lineage>
        <taxon>Bacteria</taxon>
        <taxon>Pseudomonadati</taxon>
        <taxon>Pseudomonadota</taxon>
        <taxon>Alphaproteobacteria</taxon>
        <taxon>Hyphomicrobiales</taxon>
        <taxon>Nitrobacteraceae</taxon>
        <taxon>Bradyrhizobium</taxon>
    </lineage>
</organism>
<keyword evidence="3" id="KW-1185">Reference proteome</keyword>
<comment type="caution">
    <text evidence="2">The sequence shown here is derived from an EMBL/GenBank/DDBJ whole genome shotgun (WGS) entry which is preliminary data.</text>
</comment>
<name>A0ABR7UEU0_9BRAD</name>
<gene>
    <name evidence="2" type="ORF">HA482_29835</name>
</gene>
<evidence type="ECO:0000313" key="3">
    <source>
        <dbReference type="Proteomes" id="UP000639516"/>
    </source>
</evidence>
<reference evidence="2 3" key="1">
    <citation type="journal article" date="2020" name="Arch. Microbiol.">
        <title>Bradyrhizobium campsiandrae sp. nov., a nitrogen-fixing bacterial strain isolated from a native leguminous tree from the Amazon adapted to flooded conditions.</title>
        <authorList>
            <person name="Cabral Michel D."/>
            <person name="Martins da Costa E."/>
            <person name="Azarias Guimaraes A."/>
            <person name="Soares de Carvalho T."/>
            <person name="Santos de Castro Caputo P."/>
            <person name="Willems A."/>
            <person name="de Souza Moreira F.M."/>
        </authorList>
    </citation>
    <scope>NUCLEOTIDE SEQUENCE [LARGE SCALE GENOMIC DNA]</scope>
    <source>
        <strain evidence="3">INPA 384B</strain>
    </source>
</reference>
<dbReference type="EMBL" id="JAATTO010000050">
    <property type="protein sequence ID" value="MBC9982413.1"/>
    <property type="molecule type" value="Genomic_DNA"/>
</dbReference>
<protein>
    <recommendedName>
        <fullName evidence="4">DUF3175 domain-containing protein</fullName>
    </recommendedName>
</protein>
<feature type="region of interest" description="Disordered" evidence="1">
    <location>
        <begin position="1"/>
        <end position="28"/>
    </location>
</feature>
<dbReference type="Proteomes" id="UP000639516">
    <property type="component" value="Unassembled WGS sequence"/>
</dbReference>
<evidence type="ECO:0000256" key="1">
    <source>
        <dbReference type="SAM" id="MobiDB-lite"/>
    </source>
</evidence>